<sequence length="1196" mass="127053">MRHRPLVARAHSAFALALILTLAAGLHSAPARAATYYTVDLSTTPPDLTKNVDPNIAVTFDDSGSMSWDFMGDRRPFDNAGWGDVWRCAGVIDPRVSAAGDLRAHAMNGVYYNPNVVYAPPLHEDGASFPNADATLVAVWNDGIRRNRPLNAGNPGTTHFTGAWTCPGASSNPVGNGPYYWRLKTGVNIGTLGAVNTANLYIASNWEAVAVPASQYQNWANWWAYYHTRNLMTRSALSRVFGSLGDNIRVVHQNINSNTTTYPWLAKDSTPITAFSGAARSKFFDWIYQVPAEGWTPDREATIRAGKFFESGTPGGGKQFTDEDPYWNGMTGADKADLACRQNFHMLVTDGYWNGDNPPALPSAFFTSETSRTLPDGTAYNVDAAASRVFSNVSGSLYESSLANIAFYYWAKDLRSDLANNVSAYFPDKATGVSGAPVAGLITNPAAYPEIYYNPANDPATWQHAVQFMITLGVAGTLNYPDDLTALRTGGKAWPLPVWNGIEAVDDTWHASINGRGDYFSASDPGELVSKLQDIINNIVARRTSSTAGSLSTAVLTVNTASYGTGYDSSDWSGSATARNVDPDTGLFGGALWDAGCKLSGGFCVATGSNPGAARDPDTRVILTAQGTGTGQGIALRWAALPTALQSLLDKDENGTTDGNGSARLDFLRGDRGNEDSLFHRRGSVLGAVVNSQALYVAGPDSGYRDTFPIGTPEQIAASGGNTYERFVYTNRTRAPTIYLGANDGMLHAIDATATVAGGNERWAYVPYALYATLSKVSAKNYVLQPMVDATPVERDVFFAGAWHTLLVGGLRLGGRGVYALDITNPAASEASPGARVLWEFNHTSSGGGDLGYTYGQPNVGRLANGKWVVLVPAGYFPNGSSDAAASNPYSSLFVLDAQTGALIRQIKTSSAPQTAVISYGLAAPVLGDYQNDQIDDAAFAGDLRGNLWRFDLSDPNPVNWSVDLVFKPTTPGARPITAMPRLFPDVLTRKFDVVFGTGKYLGLSDRTNAGVPTQAFYGVREYGVAAPVYPSGDTQLVLQDLGALANGARVLTDLPVPASTRGWYFLLDSAAGERSVVSPIALFNTNRAILTTLIPGGSDPCNPSRQGAVLVVDAANGGSSPGLASLAGGLTLAAGYGVAGIRVSNPPAAGMLPVATRVGGGNLMLPGILLPGGSTFQFSDSYWRRRSWRVLQQGD</sequence>
<accession>T0Z274</accession>
<reference evidence="6" key="1">
    <citation type="submission" date="2013-08" db="EMBL/GenBank/DDBJ databases">
        <authorList>
            <person name="Mendez C."/>
            <person name="Richter M."/>
            <person name="Ferrer M."/>
            <person name="Sanchez J."/>
        </authorList>
    </citation>
    <scope>NUCLEOTIDE SEQUENCE</scope>
</reference>
<dbReference type="Pfam" id="PF05567">
    <property type="entry name" value="T4P_PilY1"/>
    <property type="match status" value="1"/>
</dbReference>
<dbReference type="SUPFAM" id="SSF50998">
    <property type="entry name" value="Quinoprotein alcohol dehydrogenase-like"/>
    <property type="match status" value="1"/>
</dbReference>
<dbReference type="InterPro" id="IPR008707">
    <property type="entry name" value="B-propeller_PilY1"/>
</dbReference>
<comment type="caution">
    <text evidence="6">The sequence shown here is derived from an EMBL/GenBank/DDBJ whole genome shotgun (WGS) entry which is preliminary data.</text>
</comment>
<name>T0Z274_9ZZZZ</name>
<keyword evidence="4" id="KW-0281">Fimbrium</keyword>
<evidence type="ECO:0000256" key="1">
    <source>
        <dbReference type="ARBA" id="ARBA00004561"/>
    </source>
</evidence>
<organism evidence="6">
    <name type="scientific">mine drainage metagenome</name>
    <dbReference type="NCBI Taxonomy" id="410659"/>
    <lineage>
        <taxon>unclassified sequences</taxon>
        <taxon>metagenomes</taxon>
        <taxon>ecological metagenomes</taxon>
    </lineage>
</organism>
<evidence type="ECO:0000256" key="2">
    <source>
        <dbReference type="ARBA" id="ARBA00022723"/>
    </source>
</evidence>
<reference evidence="6" key="2">
    <citation type="journal article" date="2014" name="ISME J.">
        <title>Microbial stratification in low pH oxic and suboxic macroscopic growths along an acid mine drainage.</title>
        <authorList>
            <person name="Mendez-Garcia C."/>
            <person name="Mesa V."/>
            <person name="Sprenger R.R."/>
            <person name="Richter M."/>
            <person name="Diez M.S."/>
            <person name="Solano J."/>
            <person name="Bargiela R."/>
            <person name="Golyshina O.V."/>
            <person name="Manteca A."/>
            <person name="Ramos J.L."/>
            <person name="Gallego J.R."/>
            <person name="Llorente I."/>
            <person name="Martins Dos Santos V.A."/>
            <person name="Jensen O.N."/>
            <person name="Pelaez A.I."/>
            <person name="Sanchez J."/>
            <person name="Ferrer M."/>
        </authorList>
    </citation>
    <scope>NUCLEOTIDE SEQUENCE</scope>
</reference>
<dbReference type="GO" id="GO:0009289">
    <property type="term" value="C:pilus"/>
    <property type="evidence" value="ECO:0007669"/>
    <property type="project" value="UniProtKB-SubCell"/>
</dbReference>
<proteinExistence type="predicted"/>
<feature type="domain" description="PilY1 beta-propeller" evidence="5">
    <location>
        <begin position="716"/>
        <end position="1020"/>
    </location>
</feature>
<keyword evidence="2" id="KW-0479">Metal-binding</keyword>
<comment type="subcellular location">
    <subcellularLocation>
        <location evidence="1">Fimbrium</location>
    </subcellularLocation>
</comment>
<evidence type="ECO:0000313" key="6">
    <source>
        <dbReference type="EMBL" id="EQD38357.1"/>
    </source>
</evidence>
<dbReference type="EMBL" id="AUZZ01008295">
    <property type="protein sequence ID" value="EQD38357.1"/>
    <property type="molecule type" value="Genomic_DNA"/>
</dbReference>
<evidence type="ECO:0000256" key="3">
    <source>
        <dbReference type="ARBA" id="ARBA00022837"/>
    </source>
</evidence>
<protein>
    <submittedName>
        <fullName evidence="6">Type 4 fimbrial biogenesis protein PilY1</fullName>
    </submittedName>
</protein>
<keyword evidence="3" id="KW-0106">Calcium</keyword>
<gene>
    <name evidence="6" type="ORF">B2A_11487</name>
</gene>
<evidence type="ECO:0000259" key="5">
    <source>
        <dbReference type="Pfam" id="PF05567"/>
    </source>
</evidence>
<dbReference type="GO" id="GO:0046872">
    <property type="term" value="F:metal ion binding"/>
    <property type="evidence" value="ECO:0007669"/>
    <property type="project" value="UniProtKB-KW"/>
</dbReference>
<dbReference type="InterPro" id="IPR011047">
    <property type="entry name" value="Quinoprotein_ADH-like_sf"/>
</dbReference>
<dbReference type="AlphaFoldDB" id="T0Z274"/>
<evidence type="ECO:0000256" key="4">
    <source>
        <dbReference type="ARBA" id="ARBA00023263"/>
    </source>
</evidence>